<evidence type="ECO:0000256" key="1">
    <source>
        <dbReference type="SAM" id="MobiDB-lite"/>
    </source>
</evidence>
<comment type="caution">
    <text evidence="3">The sequence shown here is derived from an EMBL/GenBank/DDBJ whole genome shotgun (WGS) entry which is preliminary data.</text>
</comment>
<dbReference type="AlphaFoldDB" id="A0AA90GZU3"/>
<evidence type="ECO:0000313" key="3">
    <source>
        <dbReference type="EMBL" id="MDI5970644.1"/>
    </source>
</evidence>
<protein>
    <submittedName>
        <fullName evidence="3">Enoyl-CoA hydratase/isomerase family protein</fullName>
    </submittedName>
</protein>
<keyword evidence="4" id="KW-1185">Reference proteome</keyword>
<feature type="region of interest" description="Disordered" evidence="1">
    <location>
        <begin position="118"/>
        <end position="159"/>
    </location>
</feature>
<sequence length="438" mass="45152">MTTAHDFPALGFDPAPGDVDLTRGLARQLGSIATELGTTVQEIDQIECGAWKGKAAKAFADHVAHDVEPLLRKAHESFEHSSHAMANWASRLDGFQQEARALEREAAAKKSALSSAQAAAGVSVDGHRPVPSPSPETAPQPSAAQAAAAAADAKRKQHALSDADSALNGVISRAHELQDRYNSAAKAIGGQLHKAGDIAPDKPGFFSRMVHDVEGAWTDCAQWLHDHADMIAHIGDILSAISSVLGVLAIITAPLEPLGAIFAASAMAFSGAALLTQGLAKLEGADVSWADLAFDAVGLIPGIKGATSGVKLAEGADVAARAGQLGDDVRGVTGISKQFKLFGPLKAFPVLRANNAAGRATLAMEGAYQNVRGGQLLGSKGVNMLTKLPFIKSTELIAPMSGLGRGIDATVKGAMTARKIHGIAKNDFGLGASPVPAH</sequence>
<gene>
    <name evidence="2" type="ORF">POF43_016250</name>
    <name evidence="3" type="ORF">POF50_015050</name>
</gene>
<reference evidence="3 4" key="1">
    <citation type="submission" date="2023-05" db="EMBL/GenBank/DDBJ databases">
        <title>Streptantibioticus silvisoli sp. nov., acidotolerant actinomycetes 1 from pine litter.</title>
        <authorList>
            <person name="Swiecimska M."/>
            <person name="Golinska P."/>
            <person name="Sangal V."/>
            <person name="Wachnowicz B."/>
            <person name="Goodfellow M."/>
        </authorList>
    </citation>
    <scope>NUCLEOTIDE SEQUENCE</scope>
    <source>
        <strain evidence="3">SL13</strain>
        <strain evidence="2 4">SL54</strain>
    </source>
</reference>
<accession>A0AA90GZU3</accession>
<dbReference type="EMBL" id="JAAGKO020000022">
    <property type="protein sequence ID" value="MDI5964254.1"/>
    <property type="molecule type" value="Genomic_DNA"/>
</dbReference>
<evidence type="ECO:0000313" key="2">
    <source>
        <dbReference type="EMBL" id="MDI5964254.1"/>
    </source>
</evidence>
<dbReference type="Proteomes" id="UP001156398">
    <property type="component" value="Unassembled WGS sequence"/>
</dbReference>
<name>A0AA90GZU3_9ACTN</name>
<feature type="compositionally biased region" description="Low complexity" evidence="1">
    <location>
        <begin position="139"/>
        <end position="151"/>
    </location>
</feature>
<organism evidence="3">
    <name type="scientific">Streptantibioticus silvisoli</name>
    <dbReference type="NCBI Taxonomy" id="2705255"/>
    <lineage>
        <taxon>Bacteria</taxon>
        <taxon>Bacillati</taxon>
        <taxon>Actinomycetota</taxon>
        <taxon>Actinomycetes</taxon>
        <taxon>Kitasatosporales</taxon>
        <taxon>Streptomycetaceae</taxon>
        <taxon>Streptantibioticus</taxon>
    </lineage>
</organism>
<proteinExistence type="predicted"/>
<dbReference type="RefSeq" id="WP_271313770.1">
    <property type="nucleotide sequence ID" value="NZ_JAAGKO020000022.1"/>
</dbReference>
<evidence type="ECO:0000313" key="4">
    <source>
        <dbReference type="Proteomes" id="UP001156398"/>
    </source>
</evidence>
<dbReference type="EMBL" id="JABXJJ020000016">
    <property type="protein sequence ID" value="MDI5970644.1"/>
    <property type="molecule type" value="Genomic_DNA"/>
</dbReference>